<evidence type="ECO:0000256" key="1">
    <source>
        <dbReference type="ARBA" id="ARBA00004370"/>
    </source>
</evidence>
<dbReference type="InterPro" id="IPR000276">
    <property type="entry name" value="GPCR_Rhodpsn"/>
</dbReference>
<dbReference type="GeneID" id="119738307"/>
<reference evidence="7" key="1">
    <citation type="submission" date="2022-11" db="UniProtKB">
        <authorList>
            <consortium name="EnsemblMetazoa"/>
        </authorList>
    </citation>
    <scope>IDENTIFICATION</scope>
</reference>
<dbReference type="PANTHER" id="PTHR45698:SF1">
    <property type="entry name" value="TRACE AMINE-ASSOCIATED RECEPTOR 13C-LIKE"/>
    <property type="match status" value="1"/>
</dbReference>
<dbReference type="AlphaFoldDB" id="A0A914AZX6"/>
<dbReference type="Proteomes" id="UP000887568">
    <property type="component" value="Unplaced"/>
</dbReference>
<dbReference type="PRINTS" id="PR00237">
    <property type="entry name" value="GPCRRHODOPSN"/>
</dbReference>
<feature type="transmembrane region" description="Helical" evidence="5">
    <location>
        <begin position="23"/>
        <end position="45"/>
    </location>
</feature>
<dbReference type="GO" id="GO:0004930">
    <property type="term" value="F:G protein-coupled receptor activity"/>
    <property type="evidence" value="ECO:0007669"/>
    <property type="project" value="InterPro"/>
</dbReference>
<feature type="transmembrane region" description="Helical" evidence="5">
    <location>
        <begin position="57"/>
        <end position="79"/>
    </location>
</feature>
<dbReference type="Gene3D" id="1.20.1070.10">
    <property type="entry name" value="Rhodopsin 7-helix transmembrane proteins"/>
    <property type="match status" value="1"/>
</dbReference>
<dbReference type="SUPFAM" id="SSF81321">
    <property type="entry name" value="Family A G protein-coupled receptor-like"/>
    <property type="match status" value="1"/>
</dbReference>
<name>A0A914AZX6_PATMI</name>
<dbReference type="GO" id="GO:0016020">
    <property type="term" value="C:membrane"/>
    <property type="evidence" value="ECO:0007669"/>
    <property type="project" value="UniProtKB-SubCell"/>
</dbReference>
<feature type="transmembrane region" description="Helical" evidence="5">
    <location>
        <begin position="234"/>
        <end position="252"/>
    </location>
</feature>
<dbReference type="InterPro" id="IPR017452">
    <property type="entry name" value="GPCR_Rhodpsn_7TM"/>
</dbReference>
<evidence type="ECO:0000256" key="3">
    <source>
        <dbReference type="ARBA" id="ARBA00022989"/>
    </source>
</evidence>
<dbReference type="EnsemblMetazoa" id="XM_038213151.1">
    <property type="protein sequence ID" value="XP_038069079.1"/>
    <property type="gene ID" value="LOC119738307"/>
</dbReference>
<evidence type="ECO:0000256" key="2">
    <source>
        <dbReference type="ARBA" id="ARBA00022692"/>
    </source>
</evidence>
<dbReference type="OMA" id="FAYGHIF"/>
<evidence type="ECO:0000256" key="5">
    <source>
        <dbReference type="SAM" id="Phobius"/>
    </source>
</evidence>
<protein>
    <recommendedName>
        <fullName evidence="6">G-protein coupled receptors family 1 profile domain-containing protein</fullName>
    </recommendedName>
</protein>
<dbReference type="Pfam" id="PF00001">
    <property type="entry name" value="7tm_1"/>
    <property type="match status" value="1"/>
</dbReference>
<proteinExistence type="predicted"/>
<keyword evidence="4 5" id="KW-0472">Membrane</keyword>
<dbReference type="CDD" id="cd00637">
    <property type="entry name" value="7tm_classA_rhodopsin-like"/>
    <property type="match status" value="1"/>
</dbReference>
<keyword evidence="8" id="KW-1185">Reference proteome</keyword>
<keyword evidence="3 5" id="KW-1133">Transmembrane helix</keyword>
<dbReference type="RefSeq" id="XP_038069079.1">
    <property type="nucleotide sequence ID" value="XM_038213151.1"/>
</dbReference>
<dbReference type="PROSITE" id="PS50262">
    <property type="entry name" value="G_PROTEIN_RECEP_F1_2"/>
    <property type="match status" value="1"/>
</dbReference>
<feature type="transmembrane region" description="Helical" evidence="5">
    <location>
        <begin position="144"/>
        <end position="164"/>
    </location>
</feature>
<dbReference type="OrthoDB" id="5864054at2759"/>
<evidence type="ECO:0000256" key="4">
    <source>
        <dbReference type="ARBA" id="ARBA00023136"/>
    </source>
</evidence>
<evidence type="ECO:0000259" key="6">
    <source>
        <dbReference type="PROSITE" id="PS50262"/>
    </source>
</evidence>
<comment type="subcellular location">
    <subcellularLocation>
        <location evidence="1">Membrane</location>
    </subcellularLocation>
</comment>
<evidence type="ECO:0000313" key="8">
    <source>
        <dbReference type="Proteomes" id="UP000887568"/>
    </source>
</evidence>
<sequence>MAQLGNSTIEDWTLNPPTHLKDAVNTIIACLAVLVNGMVITVMLLRRRVFSSFTNRLILHQSFIDSIAGVIFFLHLVVIKTKQISVSVEGSMTDQFFCRLVYSDVMLWCVNITSTYNLVMISLERFMATCHPVKHRNSSSAAKLKFAVGIAWAIGFIFGLHIIFMFEPRQGYCQFIEMETALKVFEATMVVVIECLMPFTILIYTYSRIIITLTKKSAPMNGPQNAVNKAKRNILVTTMLIGIMFAVCWTPLEVLFIYEQFSGDWSTPLYDPFTTLVACNMFVNPIIYFFKYNHFRSELRQLIQKLLRRNRVGDGNGNPPTS</sequence>
<feature type="transmembrane region" description="Helical" evidence="5">
    <location>
        <begin position="105"/>
        <end position="123"/>
    </location>
</feature>
<feature type="transmembrane region" description="Helical" evidence="5">
    <location>
        <begin position="184"/>
        <end position="206"/>
    </location>
</feature>
<accession>A0A914AZX6</accession>
<organism evidence="7 8">
    <name type="scientific">Patiria miniata</name>
    <name type="common">Bat star</name>
    <name type="synonym">Asterina miniata</name>
    <dbReference type="NCBI Taxonomy" id="46514"/>
    <lineage>
        <taxon>Eukaryota</taxon>
        <taxon>Metazoa</taxon>
        <taxon>Echinodermata</taxon>
        <taxon>Eleutherozoa</taxon>
        <taxon>Asterozoa</taxon>
        <taxon>Asteroidea</taxon>
        <taxon>Valvatacea</taxon>
        <taxon>Valvatida</taxon>
        <taxon>Asterinidae</taxon>
        <taxon>Patiria</taxon>
    </lineage>
</organism>
<dbReference type="PANTHER" id="PTHR45698">
    <property type="entry name" value="TRACE AMINE-ASSOCIATED RECEPTOR 19N-RELATED"/>
    <property type="match status" value="1"/>
</dbReference>
<feature type="domain" description="G-protein coupled receptors family 1 profile" evidence="6">
    <location>
        <begin position="35"/>
        <end position="288"/>
    </location>
</feature>
<keyword evidence="2 5" id="KW-0812">Transmembrane</keyword>
<evidence type="ECO:0000313" key="7">
    <source>
        <dbReference type="EnsemblMetazoa" id="XP_038069079.1"/>
    </source>
</evidence>
<feature type="transmembrane region" description="Helical" evidence="5">
    <location>
        <begin position="272"/>
        <end position="290"/>
    </location>
</feature>